<proteinExistence type="predicted"/>
<evidence type="ECO:0000313" key="6">
    <source>
        <dbReference type="WBParaSite" id="MCU_014349-RA"/>
    </source>
</evidence>
<protein>
    <submittedName>
        <fullName evidence="6">GP-PDE domain-containing protein</fullName>
    </submittedName>
</protein>
<evidence type="ECO:0000259" key="5">
    <source>
        <dbReference type="PROSITE" id="PS51704"/>
    </source>
</evidence>
<dbReference type="GO" id="GO:0006629">
    <property type="term" value="P:lipid metabolic process"/>
    <property type="evidence" value="ECO:0007669"/>
    <property type="project" value="InterPro"/>
</dbReference>
<dbReference type="InterPro" id="IPR030395">
    <property type="entry name" value="GP_PDE_dom"/>
</dbReference>
<feature type="transmembrane region" description="Helical" evidence="4">
    <location>
        <begin position="20"/>
        <end position="41"/>
    </location>
</feature>
<feature type="transmembrane region" description="Helical" evidence="4">
    <location>
        <begin position="62"/>
        <end position="92"/>
    </location>
</feature>
<dbReference type="GO" id="GO:0046872">
    <property type="term" value="F:metal ion binding"/>
    <property type="evidence" value="ECO:0007669"/>
    <property type="project" value="UniProtKB-KW"/>
</dbReference>
<feature type="transmembrane region" description="Helical" evidence="4">
    <location>
        <begin position="172"/>
        <end position="194"/>
    </location>
</feature>
<evidence type="ECO:0000256" key="4">
    <source>
        <dbReference type="SAM" id="Phobius"/>
    </source>
</evidence>
<dbReference type="GO" id="GO:0140326">
    <property type="term" value="F:ATPase-coupled intramembrane lipid transporter activity"/>
    <property type="evidence" value="ECO:0007669"/>
    <property type="project" value="TreeGrafter"/>
</dbReference>
<keyword evidence="4" id="KW-0812">Transmembrane</keyword>
<dbReference type="Pfam" id="PF16212">
    <property type="entry name" value="PhoLip_ATPase_C"/>
    <property type="match status" value="1"/>
</dbReference>
<feature type="transmembrane region" description="Helical" evidence="4">
    <location>
        <begin position="112"/>
        <end position="131"/>
    </location>
</feature>
<evidence type="ECO:0000256" key="3">
    <source>
        <dbReference type="ARBA" id="ARBA00022842"/>
    </source>
</evidence>
<feature type="domain" description="GP-PDE" evidence="5">
    <location>
        <begin position="1"/>
        <end position="103"/>
    </location>
</feature>
<dbReference type="PANTHER" id="PTHR24092">
    <property type="entry name" value="PROBABLE PHOSPHOLIPID-TRANSPORTING ATPASE"/>
    <property type="match status" value="1"/>
</dbReference>
<dbReference type="GO" id="GO:0045332">
    <property type="term" value="P:phospholipid translocation"/>
    <property type="evidence" value="ECO:0007669"/>
    <property type="project" value="TreeGrafter"/>
</dbReference>
<comment type="subcellular location">
    <subcellularLocation>
        <location evidence="1">Membrane</location>
        <topology evidence="1">Multi-pass membrane protein</topology>
    </subcellularLocation>
</comment>
<dbReference type="GO" id="GO:0008081">
    <property type="term" value="F:phosphoric diester hydrolase activity"/>
    <property type="evidence" value="ECO:0007669"/>
    <property type="project" value="InterPro"/>
</dbReference>
<organism evidence="6">
    <name type="scientific">Mesocestoides corti</name>
    <name type="common">Flatworm</name>
    <dbReference type="NCBI Taxonomy" id="53468"/>
    <lineage>
        <taxon>Eukaryota</taxon>
        <taxon>Metazoa</taxon>
        <taxon>Spiralia</taxon>
        <taxon>Lophotrochozoa</taxon>
        <taxon>Platyhelminthes</taxon>
        <taxon>Cestoda</taxon>
        <taxon>Eucestoda</taxon>
        <taxon>Cyclophyllidea</taxon>
        <taxon>Mesocestoididae</taxon>
        <taxon>Mesocestoides</taxon>
    </lineage>
</organism>
<name>A0A5K3G794_MESCO</name>
<keyword evidence="4" id="KW-0472">Membrane</keyword>
<reference evidence="6" key="1">
    <citation type="submission" date="2019-11" db="UniProtKB">
        <authorList>
            <consortium name="WormBaseParasite"/>
        </authorList>
    </citation>
    <scope>IDENTIFICATION</scope>
</reference>
<dbReference type="AlphaFoldDB" id="A0A5K3G794"/>
<evidence type="ECO:0000256" key="2">
    <source>
        <dbReference type="ARBA" id="ARBA00022723"/>
    </source>
</evidence>
<feature type="transmembrane region" description="Helical" evidence="4">
    <location>
        <begin position="138"/>
        <end position="160"/>
    </location>
</feature>
<dbReference type="InterPro" id="IPR032630">
    <property type="entry name" value="P_typ_ATPase_c"/>
</dbReference>
<dbReference type="PROSITE" id="PS51704">
    <property type="entry name" value="GP_PDE"/>
    <property type="match status" value="1"/>
</dbReference>
<evidence type="ECO:0000256" key="1">
    <source>
        <dbReference type="ARBA" id="ARBA00004141"/>
    </source>
</evidence>
<keyword evidence="2" id="KW-0479">Metal-binding</keyword>
<accession>A0A5K3G794</accession>
<dbReference type="WBParaSite" id="MCU_014349-RA">
    <property type="protein sequence ID" value="MCU_014349-RA"/>
    <property type="gene ID" value="MCU_014349"/>
</dbReference>
<keyword evidence="4" id="KW-1133">Transmembrane helix</keyword>
<keyword evidence="3" id="KW-0460">Magnesium</keyword>
<dbReference type="GO" id="GO:0005886">
    <property type="term" value="C:plasma membrane"/>
    <property type="evidence" value="ECO:0007669"/>
    <property type="project" value="TreeGrafter"/>
</dbReference>
<sequence length="239" mass="27699">MFYDGFSGQSLFDSLLYTLYNLTFTAYAPFIFGIMEQHLPANELLRRPYLYRLMSQSSNLRCWYILLWVMDGWWHGSVVYFVCYYVLCGGMLYSDATFFQSGVSYSAVDFELFGNAIFIYLVVTCTMRSVIASRHLNLALIIGLFLTGILNLAVMFLYQYTSGPIGRFYMAYIYLGSCPAFWLCLPLVTVLALLPDILWRISSDAWWDYQIALSGVKRMREKRSRKAWRQFVGRGNSSD</sequence>